<keyword evidence="2" id="KW-1185">Reference proteome</keyword>
<accession>A0AAV0ZZ65</accession>
<sequence length="123" mass="14342">MSLSPSEILFHIMINLKRYLMAFLRVYLWLSIIQYRDEPCALIVAETMLLSHEARLDRTPRTPIQEPLSVNLTQGSVSPSSPYYQLHMKFNPKCLVRTMCSTSIVLVEVAPMVLRWWQICRQS</sequence>
<gene>
    <name evidence="1" type="ORF">VFH_III026000</name>
</gene>
<name>A0AAV0ZZ65_VICFA</name>
<evidence type="ECO:0000313" key="2">
    <source>
        <dbReference type="Proteomes" id="UP001157006"/>
    </source>
</evidence>
<dbReference type="AlphaFoldDB" id="A0AAV0ZZ65"/>
<protein>
    <submittedName>
        <fullName evidence="1">Uncharacterized protein</fullName>
    </submittedName>
</protein>
<proteinExistence type="predicted"/>
<dbReference type="Proteomes" id="UP001157006">
    <property type="component" value="Chromosome 3"/>
</dbReference>
<dbReference type="EMBL" id="OX451738">
    <property type="protein sequence ID" value="CAI8602142.1"/>
    <property type="molecule type" value="Genomic_DNA"/>
</dbReference>
<reference evidence="1 2" key="1">
    <citation type="submission" date="2023-01" db="EMBL/GenBank/DDBJ databases">
        <authorList>
            <person name="Kreplak J."/>
        </authorList>
    </citation>
    <scope>NUCLEOTIDE SEQUENCE [LARGE SCALE GENOMIC DNA]</scope>
</reference>
<organism evidence="1 2">
    <name type="scientific">Vicia faba</name>
    <name type="common">Broad bean</name>
    <name type="synonym">Faba vulgaris</name>
    <dbReference type="NCBI Taxonomy" id="3906"/>
    <lineage>
        <taxon>Eukaryota</taxon>
        <taxon>Viridiplantae</taxon>
        <taxon>Streptophyta</taxon>
        <taxon>Embryophyta</taxon>
        <taxon>Tracheophyta</taxon>
        <taxon>Spermatophyta</taxon>
        <taxon>Magnoliopsida</taxon>
        <taxon>eudicotyledons</taxon>
        <taxon>Gunneridae</taxon>
        <taxon>Pentapetalae</taxon>
        <taxon>rosids</taxon>
        <taxon>fabids</taxon>
        <taxon>Fabales</taxon>
        <taxon>Fabaceae</taxon>
        <taxon>Papilionoideae</taxon>
        <taxon>50 kb inversion clade</taxon>
        <taxon>NPAAA clade</taxon>
        <taxon>Hologalegina</taxon>
        <taxon>IRL clade</taxon>
        <taxon>Fabeae</taxon>
        <taxon>Vicia</taxon>
    </lineage>
</organism>
<evidence type="ECO:0000313" key="1">
    <source>
        <dbReference type="EMBL" id="CAI8602142.1"/>
    </source>
</evidence>